<name>A0A0E9Q8J9_ANGAN</name>
<proteinExistence type="predicted"/>
<reference evidence="1" key="1">
    <citation type="submission" date="2014-11" db="EMBL/GenBank/DDBJ databases">
        <authorList>
            <person name="Amaro Gonzalez C."/>
        </authorList>
    </citation>
    <scope>NUCLEOTIDE SEQUENCE</scope>
</reference>
<organism evidence="1">
    <name type="scientific">Anguilla anguilla</name>
    <name type="common">European freshwater eel</name>
    <name type="synonym">Muraena anguilla</name>
    <dbReference type="NCBI Taxonomy" id="7936"/>
    <lineage>
        <taxon>Eukaryota</taxon>
        <taxon>Metazoa</taxon>
        <taxon>Chordata</taxon>
        <taxon>Craniata</taxon>
        <taxon>Vertebrata</taxon>
        <taxon>Euteleostomi</taxon>
        <taxon>Actinopterygii</taxon>
        <taxon>Neopterygii</taxon>
        <taxon>Teleostei</taxon>
        <taxon>Anguilliformes</taxon>
        <taxon>Anguillidae</taxon>
        <taxon>Anguilla</taxon>
    </lineage>
</organism>
<dbReference type="AlphaFoldDB" id="A0A0E9Q8J9"/>
<reference evidence="1" key="2">
    <citation type="journal article" date="2015" name="Fish Shellfish Immunol.">
        <title>Early steps in the European eel (Anguilla anguilla)-Vibrio vulnificus interaction in the gills: Role of the RtxA13 toxin.</title>
        <authorList>
            <person name="Callol A."/>
            <person name="Pajuelo D."/>
            <person name="Ebbesson L."/>
            <person name="Teles M."/>
            <person name="MacKenzie S."/>
            <person name="Amaro C."/>
        </authorList>
    </citation>
    <scope>NUCLEOTIDE SEQUENCE</scope>
</reference>
<evidence type="ECO:0000313" key="1">
    <source>
        <dbReference type="EMBL" id="JAH12670.1"/>
    </source>
</evidence>
<protein>
    <submittedName>
        <fullName evidence="1">Uncharacterized protein</fullName>
    </submittedName>
</protein>
<sequence>MALLNQLGPCVWGAEIGPSQCYQ</sequence>
<accession>A0A0E9Q8J9</accession>
<dbReference type="EMBL" id="GBXM01095907">
    <property type="protein sequence ID" value="JAH12670.1"/>
    <property type="molecule type" value="Transcribed_RNA"/>
</dbReference>